<evidence type="ECO:0000313" key="3">
    <source>
        <dbReference type="Proteomes" id="UP000318138"/>
    </source>
</evidence>
<dbReference type="SUPFAM" id="SSF53067">
    <property type="entry name" value="Actin-like ATPase domain"/>
    <property type="match status" value="1"/>
</dbReference>
<evidence type="ECO:0000313" key="2">
    <source>
        <dbReference type="EMBL" id="QKS72376.1"/>
    </source>
</evidence>
<dbReference type="Proteomes" id="UP000318138">
    <property type="component" value="Chromosome"/>
</dbReference>
<dbReference type="KEGG" id="psua:FLK61_37760"/>
<accession>A0A859FJ08</accession>
<dbReference type="AlphaFoldDB" id="A0A859FJ08"/>
<name>A0A859FJ08_9BACI</name>
<organism evidence="2 3">
    <name type="scientific">Paenalkalicoccus suaedae</name>
    <dbReference type="NCBI Taxonomy" id="2592382"/>
    <lineage>
        <taxon>Bacteria</taxon>
        <taxon>Bacillati</taxon>
        <taxon>Bacillota</taxon>
        <taxon>Bacilli</taxon>
        <taxon>Bacillales</taxon>
        <taxon>Bacillaceae</taxon>
        <taxon>Paenalkalicoccus</taxon>
    </lineage>
</organism>
<dbReference type="RefSeq" id="WP_176010355.1">
    <property type="nucleotide sequence ID" value="NZ_CP041372.2"/>
</dbReference>
<dbReference type="Gene3D" id="3.30.420.40">
    <property type="match status" value="2"/>
</dbReference>
<sequence>MNVLTKPYIAFDIGGTNVKWGLLSKEGELLQHDLFSSKDGDSETILAGMRKILREVDVAGIAVSMPGFIHADTGYIEFGGAIVGFHHFPLKDTLEAEFGIPVTVENDVNCVALAEKWKGNAQDLTDFVCITVGTGIGGAMYLNNDLYRGHAYRGGEVGFIITADRPGTRPLDNCLSMIGSMRGLLLNYAKLRGTTLENVTGEACFADYDNGDPEVIALVDDFYSNLTKGLFNIGAILNPQKILLGGGITSRGAFLGEMRKHLADMNDMKLDIPLELCSFGNTAGMIGALHYHLQQVPVAPEKKLSL</sequence>
<protein>
    <submittedName>
        <fullName evidence="2">ROK family protein</fullName>
    </submittedName>
</protein>
<dbReference type="InterPro" id="IPR000600">
    <property type="entry name" value="ROK"/>
</dbReference>
<dbReference type="EMBL" id="CP041372">
    <property type="protein sequence ID" value="QKS72376.1"/>
    <property type="molecule type" value="Genomic_DNA"/>
</dbReference>
<evidence type="ECO:0000256" key="1">
    <source>
        <dbReference type="ARBA" id="ARBA00006479"/>
    </source>
</evidence>
<reference evidence="3" key="1">
    <citation type="submission" date="2019-07" db="EMBL/GenBank/DDBJ databases">
        <title>Bacillus alkalisoli sp. nov. isolated from saline soil.</title>
        <authorList>
            <person name="Sun J.-Q."/>
            <person name="Xu L."/>
        </authorList>
    </citation>
    <scope>NUCLEOTIDE SEQUENCE [LARGE SCALE GENOMIC DNA]</scope>
    <source>
        <strain evidence="3">M4U3P1</strain>
    </source>
</reference>
<gene>
    <name evidence="2" type="ORF">FLK61_37760</name>
</gene>
<keyword evidence="3" id="KW-1185">Reference proteome</keyword>
<comment type="similarity">
    <text evidence="1">Belongs to the ROK (NagC/XylR) family.</text>
</comment>
<dbReference type="PANTHER" id="PTHR18964">
    <property type="entry name" value="ROK (REPRESSOR, ORF, KINASE) FAMILY"/>
    <property type="match status" value="1"/>
</dbReference>
<dbReference type="CDD" id="cd24068">
    <property type="entry name" value="ASKHA_NBD_ROK_FnNanK-like"/>
    <property type="match status" value="1"/>
</dbReference>
<dbReference type="Pfam" id="PF00480">
    <property type="entry name" value="ROK"/>
    <property type="match status" value="1"/>
</dbReference>
<proteinExistence type="inferred from homology"/>
<dbReference type="PANTHER" id="PTHR18964:SF165">
    <property type="entry name" value="BETA-GLUCOSIDE KINASE"/>
    <property type="match status" value="1"/>
</dbReference>
<dbReference type="InterPro" id="IPR043129">
    <property type="entry name" value="ATPase_NBD"/>
</dbReference>